<dbReference type="InterPro" id="IPR005829">
    <property type="entry name" value="Sugar_transporter_CS"/>
</dbReference>
<name>A0A0H3YEV0_SCHMD</name>
<evidence type="ECO:0000256" key="3">
    <source>
        <dbReference type="ARBA" id="ARBA00022475"/>
    </source>
</evidence>
<feature type="transmembrane region" description="Helical" evidence="9">
    <location>
        <begin position="348"/>
        <end position="372"/>
    </location>
</feature>
<dbReference type="PROSITE" id="PS50850">
    <property type="entry name" value="MFS"/>
    <property type="match status" value="1"/>
</dbReference>
<keyword evidence="6 9" id="KW-1133">Transmembrane helix</keyword>
<evidence type="ECO:0000256" key="8">
    <source>
        <dbReference type="RuleBase" id="RU003346"/>
    </source>
</evidence>
<keyword evidence="7 9" id="KW-0472">Membrane</keyword>
<keyword evidence="2 8" id="KW-0813">Transport</keyword>
<protein>
    <submittedName>
        <fullName evidence="11">Slc2a-11</fullName>
    </submittedName>
</protein>
<dbReference type="InterPro" id="IPR036259">
    <property type="entry name" value="MFS_trans_sf"/>
</dbReference>
<feature type="domain" description="Major facilitator superfamily (MFS) profile" evidence="10">
    <location>
        <begin position="9"/>
        <end position="439"/>
    </location>
</feature>
<dbReference type="AlphaFoldDB" id="A0A0H3YEV0"/>
<dbReference type="InterPro" id="IPR050549">
    <property type="entry name" value="MFS_Trehalose_Transporter"/>
</dbReference>
<organism evidence="11">
    <name type="scientific">Schmidtea mediterranea</name>
    <name type="common">Freshwater planarian flatworm</name>
    <dbReference type="NCBI Taxonomy" id="79327"/>
    <lineage>
        <taxon>Eukaryota</taxon>
        <taxon>Metazoa</taxon>
        <taxon>Spiralia</taxon>
        <taxon>Lophotrochozoa</taxon>
        <taxon>Platyhelminthes</taxon>
        <taxon>Rhabditophora</taxon>
        <taxon>Seriata</taxon>
        <taxon>Tricladida</taxon>
        <taxon>Continenticola</taxon>
        <taxon>Geoplanoidea</taxon>
        <taxon>Dugesiidae</taxon>
        <taxon>Schmidtea</taxon>
    </lineage>
</organism>
<feature type="transmembrane region" description="Helical" evidence="9">
    <location>
        <begin position="384"/>
        <end position="404"/>
    </location>
</feature>
<accession>A0A0H3YEV0</accession>
<feature type="transmembrane region" description="Helical" evidence="9">
    <location>
        <begin position="106"/>
        <end position="131"/>
    </location>
</feature>
<dbReference type="PROSITE" id="PS00216">
    <property type="entry name" value="SUGAR_TRANSPORT_1"/>
    <property type="match status" value="2"/>
</dbReference>
<evidence type="ECO:0000256" key="9">
    <source>
        <dbReference type="SAM" id="Phobius"/>
    </source>
</evidence>
<dbReference type="InterPro" id="IPR003663">
    <property type="entry name" value="Sugar/inositol_transpt"/>
</dbReference>
<dbReference type="PANTHER" id="PTHR48021">
    <property type="match status" value="1"/>
</dbReference>
<feature type="transmembrane region" description="Helical" evidence="9">
    <location>
        <begin position="410"/>
        <end position="431"/>
    </location>
</feature>
<dbReference type="PROSITE" id="PS00217">
    <property type="entry name" value="SUGAR_TRANSPORT_2"/>
    <property type="match status" value="1"/>
</dbReference>
<proteinExistence type="evidence at transcript level"/>
<evidence type="ECO:0000256" key="1">
    <source>
        <dbReference type="ARBA" id="ARBA00004651"/>
    </source>
</evidence>
<feature type="transmembrane region" description="Helical" evidence="9">
    <location>
        <begin position="76"/>
        <end position="94"/>
    </location>
</feature>
<feature type="transmembrane region" description="Helical" evidence="9">
    <location>
        <begin position="257"/>
        <end position="276"/>
    </location>
</feature>
<keyword evidence="4" id="KW-0762">Sugar transport</keyword>
<evidence type="ECO:0000256" key="5">
    <source>
        <dbReference type="ARBA" id="ARBA00022692"/>
    </source>
</evidence>
<comment type="similarity">
    <text evidence="8">Belongs to the major facilitator superfamily. Sugar transporter (TC 2.A.1.1) family.</text>
</comment>
<feature type="transmembrane region" description="Helical" evidence="9">
    <location>
        <begin position="322"/>
        <end position="342"/>
    </location>
</feature>
<dbReference type="GO" id="GO:0022857">
    <property type="term" value="F:transmembrane transporter activity"/>
    <property type="evidence" value="ECO:0007669"/>
    <property type="project" value="InterPro"/>
</dbReference>
<feature type="transmembrane region" description="Helical" evidence="9">
    <location>
        <begin position="296"/>
        <end position="315"/>
    </location>
</feature>
<feature type="transmembrane region" description="Helical" evidence="9">
    <location>
        <begin position="9"/>
        <end position="30"/>
    </location>
</feature>
<dbReference type="FunFam" id="1.20.1250.20:FF:000218">
    <property type="entry name" value="facilitated trehalose transporter Tret1"/>
    <property type="match status" value="1"/>
</dbReference>
<dbReference type="Pfam" id="PF00083">
    <property type="entry name" value="Sugar_tr"/>
    <property type="match status" value="1"/>
</dbReference>
<keyword evidence="5 9" id="KW-0812">Transmembrane</keyword>
<reference evidence="11" key="1">
    <citation type="journal article" date="2015" name="Elife">
        <title>Stem cells and fluid flow drive cyst formation in an invertebrate excretory organ.</title>
        <authorList>
            <person name="Thi-Kim Vu H."/>
            <person name="Rink J.C."/>
            <person name="McKinney S.A."/>
            <person name="McClain M."/>
            <person name="Lakshmanaperumal N."/>
            <person name="Alexander R."/>
            <person name="Sanchez Alvarado A."/>
        </authorList>
    </citation>
    <scope>NUCLEOTIDE SEQUENCE</scope>
</reference>
<evidence type="ECO:0000256" key="7">
    <source>
        <dbReference type="ARBA" id="ARBA00023136"/>
    </source>
</evidence>
<dbReference type="EMBL" id="KT163455">
    <property type="protein sequence ID" value="AKN21405.1"/>
    <property type="molecule type" value="mRNA"/>
</dbReference>
<gene>
    <name evidence="11" type="primary">slc2a-11</name>
</gene>
<dbReference type="GO" id="GO:0005886">
    <property type="term" value="C:plasma membrane"/>
    <property type="evidence" value="ECO:0007669"/>
    <property type="project" value="UniProtKB-SubCell"/>
</dbReference>
<keyword evidence="3" id="KW-1003">Cell membrane</keyword>
<comment type="subcellular location">
    <subcellularLocation>
        <location evidence="1">Cell membrane</location>
        <topology evidence="1">Multi-pass membrane protein</topology>
    </subcellularLocation>
</comment>
<dbReference type="InterPro" id="IPR020846">
    <property type="entry name" value="MFS_dom"/>
</dbReference>
<feature type="transmembrane region" description="Helical" evidence="9">
    <location>
        <begin position="50"/>
        <end position="69"/>
    </location>
</feature>
<dbReference type="PANTHER" id="PTHR48021:SF1">
    <property type="entry name" value="GH07001P-RELATED"/>
    <property type="match status" value="1"/>
</dbReference>
<dbReference type="OrthoDB" id="6612291at2759"/>
<dbReference type="SUPFAM" id="SSF103473">
    <property type="entry name" value="MFS general substrate transporter"/>
    <property type="match status" value="1"/>
</dbReference>
<evidence type="ECO:0000256" key="2">
    <source>
        <dbReference type="ARBA" id="ARBA00022448"/>
    </source>
</evidence>
<evidence type="ECO:0000256" key="6">
    <source>
        <dbReference type="ARBA" id="ARBA00022989"/>
    </source>
</evidence>
<dbReference type="NCBIfam" id="TIGR00879">
    <property type="entry name" value="SP"/>
    <property type="match status" value="1"/>
</dbReference>
<evidence type="ECO:0000259" key="10">
    <source>
        <dbReference type="PROSITE" id="PS50850"/>
    </source>
</evidence>
<evidence type="ECO:0000256" key="4">
    <source>
        <dbReference type="ARBA" id="ARBA00022597"/>
    </source>
</evidence>
<sequence length="448" mass="49704">MNFSSHQIYFYLLLFGVCCGPIFTGYILGFSSPTIRDLTGILSVMQMSSFASMLYIGGTIGSLFIAYVMDKWGRKMSIAISAIPAIIGWIFIIWCSSFDIDVIKYVYYLYFARILGGISCGMNMACTTVYLVEISPAAWRGTFASLNQVGITVGIFLSYLIGKYFPYGHSAIVALLITIVLFFTGISIPESPRWLINQDSVTNARNSLRVLRSKTANIEQELNDIIVSNNESRKSEQQQQQQLSLSTIFTSKYQGKIFMIIQIMLLQQFSGINAFISYADIIFTKVLANYKFFKNFAMIIGLVQVIFTIIGMGFIDRFGRKSFLKVAGVIMGISLISMTLSLRVELGALIIVSMIAYIIGFSVGWGPIPVILCTEMLPQEARSLAGSVAVLTSWIGGYIVTSAFPFVNFMIGDGVVFVIFGLVCFYSVIFVERKVPETKGMSLECIPV</sequence>
<dbReference type="Gene3D" id="1.20.1250.20">
    <property type="entry name" value="MFS general substrate transporter like domains"/>
    <property type="match status" value="1"/>
</dbReference>
<evidence type="ECO:0000313" key="11">
    <source>
        <dbReference type="EMBL" id="AKN21405.1"/>
    </source>
</evidence>
<feature type="transmembrane region" description="Helical" evidence="9">
    <location>
        <begin position="143"/>
        <end position="161"/>
    </location>
</feature>
<feature type="transmembrane region" description="Helical" evidence="9">
    <location>
        <begin position="167"/>
        <end position="188"/>
    </location>
</feature>
<dbReference type="PRINTS" id="PR00171">
    <property type="entry name" value="SUGRTRNSPORT"/>
</dbReference>
<dbReference type="InterPro" id="IPR005828">
    <property type="entry name" value="MFS_sugar_transport-like"/>
</dbReference>